<dbReference type="InterPro" id="IPR007973">
    <property type="entry name" value="Pilus_assembly_TraE"/>
</dbReference>
<dbReference type="Proteomes" id="UP000290637">
    <property type="component" value="Chromosome"/>
</dbReference>
<reference evidence="2 3" key="1">
    <citation type="submission" date="2019-02" db="EMBL/GenBank/DDBJ databases">
        <title>Draft Genome Sequences of Six Type Strains of the Genus Massilia.</title>
        <authorList>
            <person name="Miess H."/>
            <person name="Frediansyhah A."/>
            <person name="Gross H."/>
        </authorList>
    </citation>
    <scope>NUCLEOTIDE SEQUENCE [LARGE SCALE GENOMIC DNA]</scope>
    <source>
        <strain evidence="2 3">DSM 17473</strain>
    </source>
</reference>
<keyword evidence="1" id="KW-0812">Transmembrane</keyword>
<name>A0A4P6L4C8_9BURK</name>
<keyword evidence="3" id="KW-1185">Reference proteome</keyword>
<dbReference type="NCBIfam" id="TIGR02761">
    <property type="entry name" value="TraE_TIGR"/>
    <property type="match status" value="1"/>
</dbReference>
<evidence type="ECO:0000313" key="2">
    <source>
        <dbReference type="EMBL" id="QBE66284.1"/>
    </source>
</evidence>
<sequence length="187" mass="21674">MDNIRYQDDLRELRVRIRGHRIAMGVLGLCLFVTLLITYELLGAQRVIVMPPQVTKSFWVSGERVSNEYLEQMAGYVAWLMLDVTPASAAWKKDALLGFVAPQDYEALKLRMELEAERLRKINGSTYFQLQQLEPDEEAQTVLMTGRLRTLVNGQETSLLQKRYRLAFQYSGGRTHLRTFKELRDET</sequence>
<evidence type="ECO:0000256" key="1">
    <source>
        <dbReference type="SAM" id="Phobius"/>
    </source>
</evidence>
<dbReference type="Pfam" id="PF05309">
    <property type="entry name" value="TraE"/>
    <property type="match status" value="1"/>
</dbReference>
<dbReference type="AlphaFoldDB" id="A0A4P6L4C8"/>
<evidence type="ECO:0000313" key="3">
    <source>
        <dbReference type="Proteomes" id="UP000290637"/>
    </source>
</evidence>
<keyword evidence="1" id="KW-1133">Transmembrane helix</keyword>
<accession>A0A4P6L4C8</accession>
<dbReference type="KEGG" id="plue:EWM63_27630"/>
<protein>
    <submittedName>
        <fullName evidence="2">Type IV conjugative transfer system protein TraE</fullName>
    </submittedName>
</protein>
<dbReference type="RefSeq" id="WP_130189392.1">
    <property type="nucleotide sequence ID" value="NZ_CP035913.1"/>
</dbReference>
<feature type="transmembrane region" description="Helical" evidence="1">
    <location>
        <begin position="21"/>
        <end position="42"/>
    </location>
</feature>
<dbReference type="EMBL" id="CP035913">
    <property type="protein sequence ID" value="QBE66284.1"/>
    <property type="molecule type" value="Genomic_DNA"/>
</dbReference>
<proteinExistence type="predicted"/>
<dbReference type="OrthoDB" id="5362036at2"/>
<keyword evidence="1" id="KW-0472">Membrane</keyword>
<organism evidence="2 3">
    <name type="scientific">Pseudoduganella lutea</name>
    <dbReference type="NCBI Taxonomy" id="321985"/>
    <lineage>
        <taxon>Bacteria</taxon>
        <taxon>Pseudomonadati</taxon>
        <taxon>Pseudomonadota</taxon>
        <taxon>Betaproteobacteria</taxon>
        <taxon>Burkholderiales</taxon>
        <taxon>Oxalobacteraceae</taxon>
        <taxon>Telluria group</taxon>
        <taxon>Pseudoduganella</taxon>
    </lineage>
</organism>
<gene>
    <name evidence="2" type="primary">traE</name>
    <name evidence="2" type="ORF">EWM63_27630</name>
</gene>